<sequence length="70" mass="8302">MAHIENPIHGPTFSQEIKLLRKTTFLIKIQEQTLYIFTQIQLSEINRWLEFESVLPSNGKTHLLQHSTRR</sequence>
<dbReference type="EMBL" id="WOCE01000020">
    <property type="protein sequence ID" value="KAE9590549.1"/>
    <property type="molecule type" value="Genomic_DNA"/>
</dbReference>
<accession>A0A6A4NT52</accession>
<evidence type="ECO:0000313" key="1">
    <source>
        <dbReference type="EMBL" id="KAE9590549.1"/>
    </source>
</evidence>
<reference evidence="2" key="1">
    <citation type="journal article" date="2020" name="Nat. Commun.">
        <title>Genome sequence of the cluster root forming white lupin.</title>
        <authorList>
            <person name="Hufnagel B."/>
            <person name="Marques A."/>
            <person name="Soriano A."/>
            <person name="Marques L."/>
            <person name="Divol F."/>
            <person name="Doumas P."/>
            <person name="Sallet E."/>
            <person name="Mancinotti D."/>
            <person name="Carrere S."/>
            <person name="Marande W."/>
            <person name="Arribat S."/>
            <person name="Keller J."/>
            <person name="Huneau C."/>
            <person name="Blein T."/>
            <person name="Aime D."/>
            <person name="Laguerre M."/>
            <person name="Taylor J."/>
            <person name="Schubert V."/>
            <person name="Nelson M."/>
            <person name="Geu-Flores F."/>
            <person name="Crespi M."/>
            <person name="Gallardo-Guerrero K."/>
            <person name="Delaux P.-M."/>
            <person name="Salse J."/>
            <person name="Berges H."/>
            <person name="Guyot R."/>
            <person name="Gouzy J."/>
            <person name="Peret B."/>
        </authorList>
    </citation>
    <scope>NUCLEOTIDE SEQUENCE [LARGE SCALE GENOMIC DNA]</scope>
    <source>
        <strain evidence="2">cv. Amiga</strain>
    </source>
</reference>
<keyword evidence="2" id="KW-1185">Reference proteome</keyword>
<comment type="caution">
    <text evidence="1">The sequence shown here is derived from an EMBL/GenBank/DDBJ whole genome shotgun (WGS) entry which is preliminary data.</text>
</comment>
<evidence type="ECO:0000313" key="2">
    <source>
        <dbReference type="Proteomes" id="UP000447434"/>
    </source>
</evidence>
<proteinExistence type="predicted"/>
<dbReference type="Proteomes" id="UP000447434">
    <property type="component" value="Chromosome 20"/>
</dbReference>
<dbReference type="AlphaFoldDB" id="A0A6A4NT52"/>
<protein>
    <submittedName>
        <fullName evidence="1">Uncharacterized protein</fullName>
    </submittedName>
</protein>
<name>A0A6A4NT52_LUPAL</name>
<organism evidence="1 2">
    <name type="scientific">Lupinus albus</name>
    <name type="common">White lupine</name>
    <name type="synonym">Lupinus termis</name>
    <dbReference type="NCBI Taxonomy" id="3870"/>
    <lineage>
        <taxon>Eukaryota</taxon>
        <taxon>Viridiplantae</taxon>
        <taxon>Streptophyta</taxon>
        <taxon>Embryophyta</taxon>
        <taxon>Tracheophyta</taxon>
        <taxon>Spermatophyta</taxon>
        <taxon>Magnoliopsida</taxon>
        <taxon>eudicotyledons</taxon>
        <taxon>Gunneridae</taxon>
        <taxon>Pentapetalae</taxon>
        <taxon>rosids</taxon>
        <taxon>fabids</taxon>
        <taxon>Fabales</taxon>
        <taxon>Fabaceae</taxon>
        <taxon>Papilionoideae</taxon>
        <taxon>50 kb inversion clade</taxon>
        <taxon>genistoids sensu lato</taxon>
        <taxon>core genistoids</taxon>
        <taxon>Genisteae</taxon>
        <taxon>Lupinus</taxon>
    </lineage>
</organism>
<gene>
    <name evidence="1" type="ORF">Lalb_Chr20g0108891</name>
</gene>